<accession>A0A1W1UK16</accession>
<evidence type="ECO:0000313" key="2">
    <source>
        <dbReference type="Proteomes" id="UP000192582"/>
    </source>
</evidence>
<organism evidence="1 2">
    <name type="scientific">Deinococcus hopiensis KR-140</name>
    <dbReference type="NCBI Taxonomy" id="695939"/>
    <lineage>
        <taxon>Bacteria</taxon>
        <taxon>Thermotogati</taxon>
        <taxon>Deinococcota</taxon>
        <taxon>Deinococci</taxon>
        <taxon>Deinococcales</taxon>
        <taxon>Deinococcaceae</taxon>
        <taxon>Deinococcus</taxon>
    </lineage>
</organism>
<sequence length="59" mass="6416">MAINLPDTGLEAAFNAVDTDVPRDFALLLAPGLRERTRVTTLRHHCPVTAAPRDYSATP</sequence>
<dbReference type="EMBL" id="FWWU01000005">
    <property type="protein sequence ID" value="SMB81417.1"/>
    <property type="molecule type" value="Genomic_DNA"/>
</dbReference>
<dbReference type="STRING" id="695939.SAMN00790413_04572"/>
<proteinExistence type="predicted"/>
<gene>
    <name evidence="1" type="ORF">SAMN00790413_04572</name>
</gene>
<keyword evidence="2" id="KW-1185">Reference proteome</keyword>
<name>A0A1W1UK16_9DEIO</name>
<dbReference type="Proteomes" id="UP000192582">
    <property type="component" value="Unassembled WGS sequence"/>
</dbReference>
<dbReference type="AlphaFoldDB" id="A0A1W1UK16"/>
<reference evidence="1 2" key="1">
    <citation type="submission" date="2017-04" db="EMBL/GenBank/DDBJ databases">
        <authorList>
            <person name="Afonso C.L."/>
            <person name="Miller P.J."/>
            <person name="Scott M.A."/>
            <person name="Spackman E."/>
            <person name="Goraichik I."/>
            <person name="Dimitrov K.M."/>
            <person name="Suarez D.L."/>
            <person name="Swayne D.E."/>
        </authorList>
    </citation>
    <scope>NUCLEOTIDE SEQUENCE [LARGE SCALE GENOMIC DNA]</scope>
    <source>
        <strain evidence="1 2">KR-140</strain>
    </source>
</reference>
<dbReference type="RefSeq" id="WP_139806490.1">
    <property type="nucleotide sequence ID" value="NZ_FWWU01000005.1"/>
</dbReference>
<evidence type="ECO:0000313" key="1">
    <source>
        <dbReference type="EMBL" id="SMB81417.1"/>
    </source>
</evidence>
<protein>
    <submittedName>
        <fullName evidence="1">Uncharacterized protein</fullName>
    </submittedName>
</protein>